<accession>A0ABR7G4C8</accession>
<sequence length="317" mass="35517">MNKWKKAGLAVTASAAVISTAHIINQMIFSSSVIKNLTNKETRSTYKWKFGNISYTISGEGSPILLIHDLKSSCSLCEWDRIIKSLGRNHTVYAIDLLGCGHSDKPNITYTTYMYTQMIQDFVINVIHKKTDIIAQGDSAPMAIMTVYSNPYIFNKLILVSPQDIKSALKTPDKMCEIRRYLLNSPVLGTLIYNICMSRQKLNSGFVLKYFNNKNSISQNLIDTYSENAHLGGSNAKYLFTSTECHYTTVSISKAVSKIDNSIYIINGSCDTTAIESAKLYKSLNPAIESVTIENAKHYPQIEQPLKFIKNIDIFLS</sequence>
<name>A0ABR7G4C8_9FIRM</name>
<dbReference type="SUPFAM" id="SSF53474">
    <property type="entry name" value="alpha/beta-Hydrolases"/>
    <property type="match status" value="1"/>
</dbReference>
<dbReference type="GO" id="GO:0016787">
    <property type="term" value="F:hydrolase activity"/>
    <property type="evidence" value="ECO:0007669"/>
    <property type="project" value="UniProtKB-KW"/>
</dbReference>
<dbReference type="EMBL" id="JACOPD010000013">
    <property type="protein sequence ID" value="MBC5681903.1"/>
    <property type="molecule type" value="Genomic_DNA"/>
</dbReference>
<evidence type="ECO:0000259" key="1">
    <source>
        <dbReference type="Pfam" id="PF00561"/>
    </source>
</evidence>
<dbReference type="PANTHER" id="PTHR46438:SF2">
    <property type="entry name" value="ALPHA_BETA-HYDROLASES SUPERFAMILY PROTEIN"/>
    <property type="match status" value="1"/>
</dbReference>
<dbReference type="Gene3D" id="3.40.50.1820">
    <property type="entry name" value="alpha/beta hydrolase"/>
    <property type="match status" value="1"/>
</dbReference>
<evidence type="ECO:0000313" key="3">
    <source>
        <dbReference type="Proteomes" id="UP000628463"/>
    </source>
</evidence>
<keyword evidence="2" id="KW-0378">Hydrolase</keyword>
<proteinExistence type="predicted"/>
<gene>
    <name evidence="2" type="ORF">H8S01_13195</name>
</gene>
<comment type="caution">
    <text evidence="2">The sequence shown here is derived from an EMBL/GenBank/DDBJ whole genome shotgun (WGS) entry which is preliminary data.</text>
</comment>
<organism evidence="2 3">
    <name type="scientific">Lachnospira hominis</name>
    <name type="common">ex Liu et al. 2021</name>
    <dbReference type="NCBI Taxonomy" id="2763051"/>
    <lineage>
        <taxon>Bacteria</taxon>
        <taxon>Bacillati</taxon>
        <taxon>Bacillota</taxon>
        <taxon>Clostridia</taxon>
        <taxon>Lachnospirales</taxon>
        <taxon>Lachnospiraceae</taxon>
        <taxon>Lachnospira</taxon>
    </lineage>
</organism>
<dbReference type="RefSeq" id="WP_186837476.1">
    <property type="nucleotide sequence ID" value="NZ_JACOPD010000013.1"/>
</dbReference>
<dbReference type="InterPro" id="IPR000073">
    <property type="entry name" value="AB_hydrolase_1"/>
</dbReference>
<dbReference type="Pfam" id="PF00561">
    <property type="entry name" value="Abhydrolase_1"/>
    <property type="match status" value="1"/>
</dbReference>
<dbReference type="Proteomes" id="UP000628463">
    <property type="component" value="Unassembled WGS sequence"/>
</dbReference>
<reference evidence="2 3" key="1">
    <citation type="submission" date="2020-08" db="EMBL/GenBank/DDBJ databases">
        <title>Genome public.</title>
        <authorList>
            <person name="Liu C."/>
            <person name="Sun Q."/>
        </authorList>
    </citation>
    <scope>NUCLEOTIDE SEQUENCE [LARGE SCALE GENOMIC DNA]</scope>
    <source>
        <strain evidence="2 3">NSJ-43</strain>
    </source>
</reference>
<keyword evidence="3" id="KW-1185">Reference proteome</keyword>
<evidence type="ECO:0000313" key="2">
    <source>
        <dbReference type="EMBL" id="MBC5681903.1"/>
    </source>
</evidence>
<protein>
    <submittedName>
        <fullName evidence="2">Alpha/beta hydrolase</fullName>
    </submittedName>
</protein>
<dbReference type="PANTHER" id="PTHR46438">
    <property type="entry name" value="ALPHA/BETA-HYDROLASES SUPERFAMILY PROTEIN"/>
    <property type="match status" value="1"/>
</dbReference>
<feature type="domain" description="AB hydrolase-1" evidence="1">
    <location>
        <begin position="78"/>
        <end position="304"/>
    </location>
</feature>
<dbReference type="InterPro" id="IPR029058">
    <property type="entry name" value="AB_hydrolase_fold"/>
</dbReference>